<evidence type="ECO:0000313" key="2">
    <source>
        <dbReference type="Proteomes" id="UP001183202"/>
    </source>
</evidence>
<name>A0ABU2N6H5_9PSEU</name>
<accession>A0ABU2N6H5</accession>
<gene>
    <name evidence="1" type="ORF">RM445_08435</name>
</gene>
<keyword evidence="2" id="KW-1185">Reference proteome</keyword>
<dbReference type="Pfam" id="PF25948">
    <property type="entry name" value="DUF7986"/>
    <property type="match status" value="1"/>
</dbReference>
<organism evidence="1 2">
    <name type="scientific">Pseudonocardia charpentierae</name>
    <dbReference type="NCBI Taxonomy" id="3075545"/>
    <lineage>
        <taxon>Bacteria</taxon>
        <taxon>Bacillati</taxon>
        <taxon>Actinomycetota</taxon>
        <taxon>Actinomycetes</taxon>
        <taxon>Pseudonocardiales</taxon>
        <taxon>Pseudonocardiaceae</taxon>
        <taxon>Pseudonocardia</taxon>
    </lineage>
</organism>
<sequence length="379" mass="43599">MDALVVRSVELKRELLEFSRQPRFDRAFQEAMAAAGLHPVVTDEQRLTMVIDHFLLEFRLRNGRTVVEQFVAARPDLPDAEREMLLGWRDVVEGIFEVQRRDGAGLVMENLIDELTYRVRSNTGTAVFRQMPRRSYVVTRLVPVGDEWLISGATSVFPARYRAELHRAAAEQAMRSPELGFRNPDKLAQAWELQRADRDRFVRFFGSDLVVLRGEEVEDRMRAFREFCHREITADLKGPVPAVAEFGVDSELADAESVALVYDEEDGLGYYVEFGLVEKAFTDPSLLRRRLYRERVLDYLDDDSVPPHVFRRLATRDVACASAVFRTLLRRPGFDWTRDGEALLRERKKRHFARPLRPSMSAIAERLLPHLPLAGSPAR</sequence>
<reference evidence="2" key="1">
    <citation type="submission" date="2023-07" db="EMBL/GenBank/DDBJ databases">
        <title>30 novel species of actinomycetes from the DSMZ collection.</title>
        <authorList>
            <person name="Nouioui I."/>
        </authorList>
    </citation>
    <scope>NUCLEOTIDE SEQUENCE [LARGE SCALE GENOMIC DNA]</scope>
    <source>
        <strain evidence="2">DSM 45834</strain>
    </source>
</reference>
<dbReference type="Proteomes" id="UP001183202">
    <property type="component" value="Unassembled WGS sequence"/>
</dbReference>
<evidence type="ECO:0000313" key="1">
    <source>
        <dbReference type="EMBL" id="MDT0349547.1"/>
    </source>
</evidence>
<protein>
    <submittedName>
        <fullName evidence="1">Uncharacterized protein</fullName>
    </submittedName>
</protein>
<dbReference type="EMBL" id="JAVREJ010000004">
    <property type="protein sequence ID" value="MDT0349547.1"/>
    <property type="molecule type" value="Genomic_DNA"/>
</dbReference>
<dbReference type="InterPro" id="IPR058292">
    <property type="entry name" value="DUF7986"/>
</dbReference>
<dbReference type="RefSeq" id="WP_311555567.1">
    <property type="nucleotide sequence ID" value="NZ_JAVREJ010000004.1"/>
</dbReference>
<proteinExistence type="predicted"/>
<comment type="caution">
    <text evidence="1">The sequence shown here is derived from an EMBL/GenBank/DDBJ whole genome shotgun (WGS) entry which is preliminary data.</text>
</comment>